<evidence type="ECO:0000313" key="2">
    <source>
        <dbReference type="Proteomes" id="UP001174997"/>
    </source>
</evidence>
<dbReference type="PANTHER" id="PTHR39697">
    <property type="entry name" value="RICIN B LECTIN DOMAIN-CONTAINING PROTEIN-RELATED"/>
    <property type="match status" value="1"/>
</dbReference>
<gene>
    <name evidence="1" type="ORF">QBC41DRAFT_262983</name>
</gene>
<organism evidence="1 2">
    <name type="scientific">Cercophora samala</name>
    <dbReference type="NCBI Taxonomy" id="330535"/>
    <lineage>
        <taxon>Eukaryota</taxon>
        <taxon>Fungi</taxon>
        <taxon>Dikarya</taxon>
        <taxon>Ascomycota</taxon>
        <taxon>Pezizomycotina</taxon>
        <taxon>Sordariomycetes</taxon>
        <taxon>Sordariomycetidae</taxon>
        <taxon>Sordariales</taxon>
        <taxon>Lasiosphaeriaceae</taxon>
        <taxon>Cercophora</taxon>
    </lineage>
</organism>
<sequence>MMALCQTPKTIEPGISLHTCPPLHFFGPNAVHDAIPTGDHTYLLWNRKTGKILALREGNLETALFSDLRNYKDSWYWKCEEKGGWLSLRHPASRSYVGYREGKGQHSWATDLVVGDSDIYNRFCYRLALDGGYQLLWEMGNELKVVAAVSGDAVQLKSSGAYEVANWEFVRMLDG</sequence>
<accession>A0AA39YTD5</accession>
<comment type="caution">
    <text evidence="1">The sequence shown here is derived from an EMBL/GenBank/DDBJ whole genome shotgun (WGS) entry which is preliminary data.</text>
</comment>
<dbReference type="PANTHER" id="PTHR39697:SF1">
    <property type="entry name" value="RICIN B LECTIN DOMAIN-CONTAINING PROTEIN"/>
    <property type="match status" value="1"/>
</dbReference>
<dbReference type="AlphaFoldDB" id="A0AA39YTD5"/>
<name>A0AA39YTD5_9PEZI</name>
<keyword evidence="2" id="KW-1185">Reference proteome</keyword>
<dbReference type="EMBL" id="JAULSY010000207">
    <property type="protein sequence ID" value="KAK0658321.1"/>
    <property type="molecule type" value="Genomic_DNA"/>
</dbReference>
<dbReference type="Proteomes" id="UP001174997">
    <property type="component" value="Unassembled WGS sequence"/>
</dbReference>
<protein>
    <submittedName>
        <fullName evidence="1">Uncharacterized protein</fullName>
    </submittedName>
</protein>
<evidence type="ECO:0000313" key="1">
    <source>
        <dbReference type="EMBL" id="KAK0658321.1"/>
    </source>
</evidence>
<proteinExistence type="predicted"/>
<reference evidence="1" key="1">
    <citation type="submission" date="2023-06" db="EMBL/GenBank/DDBJ databases">
        <title>Genome-scale phylogeny and comparative genomics of the fungal order Sordariales.</title>
        <authorList>
            <consortium name="Lawrence Berkeley National Laboratory"/>
            <person name="Hensen N."/>
            <person name="Bonometti L."/>
            <person name="Westerberg I."/>
            <person name="Brannstrom I.O."/>
            <person name="Guillou S."/>
            <person name="Cros-Aarteil S."/>
            <person name="Calhoun S."/>
            <person name="Haridas S."/>
            <person name="Kuo A."/>
            <person name="Mondo S."/>
            <person name="Pangilinan J."/>
            <person name="Riley R."/>
            <person name="Labutti K."/>
            <person name="Andreopoulos B."/>
            <person name="Lipzen A."/>
            <person name="Chen C."/>
            <person name="Yanf M."/>
            <person name="Daum C."/>
            <person name="Ng V."/>
            <person name="Clum A."/>
            <person name="Steindorff A."/>
            <person name="Ohm R."/>
            <person name="Martin F."/>
            <person name="Silar P."/>
            <person name="Natvig D."/>
            <person name="Lalanne C."/>
            <person name="Gautier V."/>
            <person name="Ament-Velasquez S.L."/>
            <person name="Kruys A."/>
            <person name="Hutchinson M.I."/>
            <person name="Powell A.J."/>
            <person name="Barry K."/>
            <person name="Miller A.N."/>
            <person name="Grigoriev I.V."/>
            <person name="Debuchy R."/>
            <person name="Gladieux P."/>
            <person name="Thoren M.H."/>
            <person name="Johannesson H."/>
        </authorList>
    </citation>
    <scope>NUCLEOTIDE SEQUENCE</scope>
    <source>
        <strain evidence="1">CBS 307.81</strain>
    </source>
</reference>